<dbReference type="EMBL" id="CM000880">
    <property type="protein sequence ID" value="KQK13574.1"/>
    <property type="molecule type" value="Genomic_DNA"/>
</dbReference>
<dbReference type="PANTHER" id="PTHR31072">
    <property type="entry name" value="TRANSCRIPTION FACTOR TCP4-RELATED"/>
    <property type="match status" value="1"/>
</dbReference>
<keyword evidence="11" id="KW-1185">Reference proteome</keyword>
<evidence type="ECO:0000313" key="10">
    <source>
        <dbReference type="EnsemblPlants" id="KQK13574"/>
    </source>
</evidence>
<dbReference type="Gramene" id="KQK13574">
    <property type="protein sequence ID" value="KQK13574"/>
    <property type="gene ID" value="BRADI_1g11060v3"/>
</dbReference>
<accession>I1GP36</accession>
<dbReference type="STRING" id="15368.I1GP36"/>
<dbReference type="eggNOG" id="ENOG502QUQ6">
    <property type="taxonomic scope" value="Eukaryota"/>
</dbReference>
<dbReference type="EnsemblPlants" id="KQK13574">
    <property type="protein sequence ID" value="KQK13574"/>
    <property type="gene ID" value="BRADI_1g11060v3"/>
</dbReference>
<feature type="domain" description="TCP" evidence="7">
    <location>
        <begin position="121"/>
        <end position="179"/>
    </location>
</feature>
<proteinExistence type="predicted"/>
<feature type="domain" description="R" evidence="8">
    <location>
        <begin position="251"/>
        <end position="268"/>
    </location>
</feature>
<organism evidence="10">
    <name type="scientific">Brachypodium distachyon</name>
    <name type="common">Purple false brome</name>
    <name type="synonym">Trachynia distachya</name>
    <dbReference type="NCBI Taxonomy" id="15368"/>
    <lineage>
        <taxon>Eukaryota</taxon>
        <taxon>Viridiplantae</taxon>
        <taxon>Streptophyta</taxon>
        <taxon>Embryophyta</taxon>
        <taxon>Tracheophyta</taxon>
        <taxon>Spermatophyta</taxon>
        <taxon>Magnoliopsida</taxon>
        <taxon>Liliopsida</taxon>
        <taxon>Poales</taxon>
        <taxon>Poaceae</taxon>
        <taxon>BOP clade</taxon>
        <taxon>Pooideae</taxon>
        <taxon>Stipodae</taxon>
        <taxon>Brachypodieae</taxon>
        <taxon>Brachypodium</taxon>
    </lineage>
</organism>
<keyword evidence="5" id="KW-0539">Nucleus</keyword>
<reference evidence="10" key="3">
    <citation type="submission" date="2018-08" db="UniProtKB">
        <authorList>
            <consortium name="EnsemblPlants"/>
        </authorList>
    </citation>
    <scope>IDENTIFICATION</scope>
    <source>
        <strain evidence="10">cv. Bd21</strain>
    </source>
</reference>
<feature type="compositionally biased region" description="Basic and acidic residues" evidence="6">
    <location>
        <begin position="209"/>
        <end position="220"/>
    </location>
</feature>
<evidence type="ECO:0000256" key="2">
    <source>
        <dbReference type="ARBA" id="ARBA00023015"/>
    </source>
</evidence>
<comment type="subcellular location">
    <subcellularLocation>
        <location evidence="1">Nucleus</location>
    </subcellularLocation>
</comment>
<dbReference type="GO" id="GO:2000032">
    <property type="term" value="P:regulation of secondary shoot formation"/>
    <property type="evidence" value="ECO:0000318"/>
    <property type="project" value="GO_Central"/>
</dbReference>
<dbReference type="Proteomes" id="UP000008810">
    <property type="component" value="Chromosome 1"/>
</dbReference>
<dbReference type="OMA" id="DQWELGG"/>
<evidence type="ECO:0000256" key="1">
    <source>
        <dbReference type="ARBA" id="ARBA00004123"/>
    </source>
</evidence>
<reference evidence="9 10" key="1">
    <citation type="journal article" date="2010" name="Nature">
        <title>Genome sequencing and analysis of the model grass Brachypodium distachyon.</title>
        <authorList>
            <consortium name="International Brachypodium Initiative"/>
        </authorList>
    </citation>
    <scope>NUCLEOTIDE SEQUENCE [LARGE SCALE GENOMIC DNA]</scope>
    <source>
        <strain evidence="9 10">Bd21</strain>
    </source>
</reference>
<evidence type="ECO:0000259" key="8">
    <source>
        <dbReference type="PROSITE" id="PS51370"/>
    </source>
</evidence>
<dbReference type="PROSITE" id="PS51369">
    <property type="entry name" value="TCP"/>
    <property type="match status" value="1"/>
</dbReference>
<dbReference type="Pfam" id="PF03634">
    <property type="entry name" value="TCP"/>
    <property type="match status" value="1"/>
</dbReference>
<gene>
    <name evidence="10" type="primary">LOC100831687</name>
    <name evidence="9" type="ORF">BRADI_1g11060v3</name>
</gene>
<dbReference type="OrthoDB" id="1896834at2759"/>
<evidence type="ECO:0000256" key="6">
    <source>
        <dbReference type="SAM" id="MobiDB-lite"/>
    </source>
</evidence>
<dbReference type="AlphaFoldDB" id="I1GP36"/>
<dbReference type="SMR" id="I1GP36"/>
<sequence length="385" mass="41480">MFPLCDSPSPMDLPLYQQLQLSPPSLKPDPEDHHHQSSFFYYHSSPAFAGADAAFHHSCYLDPGAATLPSAEIDCSPPPELSLMDQALPAAGNTAQGTEHHGSGSGSGVGALESRAAAAARKDRHSKICTAGGMRDRRMRLSLDVARKFFALQDMLGFDKASKTVQWLLNTSKSAIREVMATDDMDPAHSSECEDDDGSSISLSNMPAPEKKGDRGEGKKPATARAARRAANLPKPSRKSGGANAHTIPDKESRTKARERARERTKEKNRMRWVTLASTINLESAARDDELIMASPNNNLNRSSSSSMNTAASADKLEERCCTNGGRTVQEASIASHAIMAGAFGNGGTYGSGSSSGSNYYYQHQQLEEQQWELGGVVFANSRLY</sequence>
<reference evidence="9" key="2">
    <citation type="submission" date="2017-06" db="EMBL/GenBank/DDBJ databases">
        <title>WGS assembly of Brachypodium distachyon.</title>
        <authorList>
            <consortium name="The International Brachypodium Initiative"/>
            <person name="Lucas S."/>
            <person name="Harmon-Smith M."/>
            <person name="Lail K."/>
            <person name="Tice H."/>
            <person name="Grimwood J."/>
            <person name="Bruce D."/>
            <person name="Barry K."/>
            <person name="Shu S."/>
            <person name="Lindquist E."/>
            <person name="Wang M."/>
            <person name="Pitluck S."/>
            <person name="Vogel J.P."/>
            <person name="Garvin D.F."/>
            <person name="Mockler T.C."/>
            <person name="Schmutz J."/>
            <person name="Rokhsar D."/>
            <person name="Bevan M.W."/>
        </authorList>
    </citation>
    <scope>NUCLEOTIDE SEQUENCE</scope>
    <source>
        <strain evidence="9">Bd21</strain>
    </source>
</reference>
<dbReference type="PROSITE" id="PS51370">
    <property type="entry name" value="R"/>
    <property type="match status" value="1"/>
</dbReference>
<keyword evidence="2" id="KW-0805">Transcription regulation</keyword>
<evidence type="ECO:0000256" key="3">
    <source>
        <dbReference type="ARBA" id="ARBA00023125"/>
    </source>
</evidence>
<feature type="region of interest" description="Disordered" evidence="6">
    <location>
        <begin position="92"/>
        <end position="117"/>
    </location>
</feature>
<dbReference type="GeneID" id="100831687"/>
<dbReference type="FunCoup" id="I1GP36">
    <property type="interactions" value="172"/>
</dbReference>
<dbReference type="GO" id="GO:0043565">
    <property type="term" value="F:sequence-specific DNA binding"/>
    <property type="evidence" value="ECO:0000318"/>
    <property type="project" value="GO_Central"/>
</dbReference>
<evidence type="ECO:0000313" key="11">
    <source>
        <dbReference type="Proteomes" id="UP000008810"/>
    </source>
</evidence>
<name>I1GP36_BRADI</name>
<protein>
    <recommendedName>
        <fullName evidence="12">Teosinte branched 1</fullName>
    </recommendedName>
</protein>
<dbReference type="KEGG" id="bdi:100831687"/>
<feature type="region of interest" description="Disordered" evidence="6">
    <location>
        <begin position="186"/>
        <end position="269"/>
    </location>
</feature>
<feature type="compositionally biased region" description="Basic and acidic residues" evidence="6">
    <location>
        <begin position="248"/>
        <end position="269"/>
    </location>
</feature>
<dbReference type="RefSeq" id="XP_003559513.1">
    <property type="nucleotide sequence ID" value="XM_003559465.4"/>
</dbReference>
<evidence type="ECO:0000256" key="4">
    <source>
        <dbReference type="ARBA" id="ARBA00023163"/>
    </source>
</evidence>
<dbReference type="InterPro" id="IPR017888">
    <property type="entry name" value="CYC/TB1_R_domain"/>
</dbReference>
<dbReference type="GO" id="GO:0003700">
    <property type="term" value="F:DNA-binding transcription factor activity"/>
    <property type="evidence" value="ECO:0000318"/>
    <property type="project" value="GO_Central"/>
</dbReference>
<evidence type="ECO:0008006" key="12">
    <source>
        <dbReference type="Google" id="ProtNLM"/>
    </source>
</evidence>
<evidence type="ECO:0000256" key="5">
    <source>
        <dbReference type="ARBA" id="ARBA00023242"/>
    </source>
</evidence>
<evidence type="ECO:0000259" key="7">
    <source>
        <dbReference type="PROSITE" id="PS51369"/>
    </source>
</evidence>
<dbReference type="GO" id="GO:0048831">
    <property type="term" value="P:regulation of shoot system development"/>
    <property type="evidence" value="ECO:0007669"/>
    <property type="project" value="EnsemblPlants"/>
</dbReference>
<keyword evidence="4" id="KW-0804">Transcription</keyword>
<dbReference type="HOGENOM" id="CLU_058710_0_0_1"/>
<evidence type="ECO:0000313" key="9">
    <source>
        <dbReference type="EMBL" id="KQK13574.1"/>
    </source>
</evidence>
<keyword evidence="3" id="KW-0238">DNA-binding</keyword>
<dbReference type="InterPro" id="IPR017887">
    <property type="entry name" value="TF_TCP_subgr"/>
</dbReference>
<dbReference type="GO" id="GO:0005634">
    <property type="term" value="C:nucleus"/>
    <property type="evidence" value="ECO:0000318"/>
    <property type="project" value="GO_Central"/>
</dbReference>
<dbReference type="PANTHER" id="PTHR31072:SF226">
    <property type="entry name" value="TRANSCRIPTION FACTOR TCP18"/>
    <property type="match status" value="1"/>
</dbReference>
<dbReference type="InterPro" id="IPR005333">
    <property type="entry name" value="Transcription_factor_TCP"/>
</dbReference>